<proteinExistence type="predicted"/>
<dbReference type="Gene3D" id="1.20.1440.20">
    <property type="entry name" value="LemA-like domain"/>
    <property type="match status" value="1"/>
</dbReference>
<evidence type="ECO:0000313" key="4">
    <source>
        <dbReference type="EMBL" id="CAB5024391.1"/>
    </source>
</evidence>
<protein>
    <submittedName>
        <fullName evidence="4">Unannotated protein</fullName>
    </submittedName>
</protein>
<keyword evidence="1" id="KW-1133">Transmembrane helix</keyword>
<keyword evidence="1" id="KW-0812">Transmembrane</keyword>
<evidence type="ECO:0000313" key="3">
    <source>
        <dbReference type="EMBL" id="CAB4937623.1"/>
    </source>
</evidence>
<keyword evidence="1" id="KW-0472">Membrane</keyword>
<dbReference type="SUPFAM" id="SSF140478">
    <property type="entry name" value="LemA-like"/>
    <property type="match status" value="1"/>
</dbReference>
<dbReference type="AlphaFoldDB" id="A0A6J7R6R5"/>
<gene>
    <name evidence="2" type="ORF">UFOPK3268_01448</name>
    <name evidence="3" type="ORF">UFOPK3752_00841</name>
    <name evidence="4" type="ORF">UFOPK4150_00436</name>
</gene>
<reference evidence="4" key="1">
    <citation type="submission" date="2020-05" db="EMBL/GenBank/DDBJ databases">
        <authorList>
            <person name="Chiriac C."/>
            <person name="Salcher M."/>
            <person name="Ghai R."/>
            <person name="Kavagutti S V."/>
        </authorList>
    </citation>
    <scope>NUCLEOTIDE SEQUENCE</scope>
</reference>
<name>A0A6J7R6R5_9ZZZZ</name>
<organism evidence="4">
    <name type="scientific">freshwater metagenome</name>
    <dbReference type="NCBI Taxonomy" id="449393"/>
    <lineage>
        <taxon>unclassified sequences</taxon>
        <taxon>metagenomes</taxon>
        <taxon>ecological metagenomes</taxon>
    </lineage>
</organism>
<evidence type="ECO:0000313" key="2">
    <source>
        <dbReference type="EMBL" id="CAB4851979.1"/>
    </source>
</evidence>
<accession>A0A6J7R6R5</accession>
<dbReference type="InterPro" id="IPR023353">
    <property type="entry name" value="LemA-like_dom_sf"/>
</dbReference>
<dbReference type="EMBL" id="CAFBND010000025">
    <property type="protein sequence ID" value="CAB4937623.1"/>
    <property type="molecule type" value="Genomic_DNA"/>
</dbReference>
<feature type="transmembrane region" description="Helical" evidence="1">
    <location>
        <begin position="6"/>
        <end position="25"/>
    </location>
</feature>
<evidence type="ECO:0000256" key="1">
    <source>
        <dbReference type="SAM" id="Phobius"/>
    </source>
</evidence>
<dbReference type="EMBL" id="CAFBPU010000007">
    <property type="protein sequence ID" value="CAB5024391.1"/>
    <property type="molecule type" value="Genomic_DNA"/>
</dbReference>
<dbReference type="EMBL" id="CAFBIZ010000213">
    <property type="protein sequence ID" value="CAB4851979.1"/>
    <property type="molecule type" value="Genomic_DNA"/>
</dbReference>
<sequence length="188" mass="20144">MDWFTQVLVVAVLVGGIGVYLSSTAGRLDRLHHRLETTFAALDAQLLRRGAAAQELASSGLLDPAASLVLAEAAQGALAADPDDESRRSVVESELTRAIGAVLATREDADEVRASAGPDLALANQLLDELAVGCRRVGLARRFHNDVVRSTLQLRRKRVVRWFRLAGHTPIPTTSDFDDTPPAGLSTI</sequence>